<gene>
    <name evidence="1" type="ordered locus">HP15_p187g138</name>
</gene>
<accession>E4PSA1</accession>
<evidence type="ECO:0000313" key="1">
    <source>
        <dbReference type="EMBL" id="ADQ00135.1"/>
    </source>
</evidence>
<reference evidence="2" key="2">
    <citation type="submission" date="2010-02" db="EMBL/GenBank/DDBJ databases">
        <title>Complete genome sequence of Marinobacter adhaerens type strain (HP15).</title>
        <authorList>
            <person name="Gaerdes A.A.M."/>
            <person name="Kaeppel E."/>
            <person name="Shezad A."/>
            <person name="Seebah S."/>
            <person name="Teeling H."/>
            <person name="Yarza P."/>
            <person name="Gloeckner F.O."/>
            <person name="Ullrich M.S."/>
        </authorList>
    </citation>
    <scope>NUCLEOTIDE SEQUENCE [LARGE SCALE GENOMIC DNA]</scope>
    <source>
        <strain evidence="2">DSM 23420 / HP15</strain>
        <plasmid evidence="2">Plasmid pHP-187</plasmid>
    </source>
</reference>
<dbReference type="HOGENOM" id="CLU_3119536_0_0_6"/>
<protein>
    <submittedName>
        <fullName evidence="1">Uncharacterized protein</fullName>
    </submittedName>
</protein>
<reference evidence="1 2" key="1">
    <citation type="journal article" date="2010" name="Stand. Genomic Sci.">
        <title>Complete genome sequence of Marinobacter adhaerens type strain (HP15), a diatom-interacting marine microorganism.</title>
        <authorList>
            <person name="Gardes A."/>
            <person name="Kaeppel E."/>
            <person name="Shehzad A."/>
            <person name="Seebah S."/>
            <person name="Teeling H."/>
            <person name="Yarza P."/>
            <person name="Glockner F.O."/>
            <person name="Grossart H.P."/>
            <person name="Ullrich M.S."/>
        </authorList>
    </citation>
    <scope>NUCLEOTIDE SEQUENCE [LARGE SCALE GENOMIC DNA]</scope>
    <source>
        <strain evidence="2">DSM 23420 / HP15</strain>
        <plasmid evidence="2">Plasmid pHP-187</plasmid>
    </source>
</reference>
<dbReference type="AlphaFoldDB" id="E4PSA1"/>
<dbReference type="EMBL" id="CP001980">
    <property type="protein sequence ID" value="ADQ00135.1"/>
    <property type="molecule type" value="Genomic_DNA"/>
</dbReference>
<sequence length="50" mass="5924">MRTNVYVDGYDFSRALRNGTDIYLSEYWRLTAYSIDVAVARQKRRPKSGY</sequence>
<geneLocation type="plasmid" evidence="1 2">
    <name>pHP-187</name>
</geneLocation>
<proteinExistence type="predicted"/>
<keyword evidence="1" id="KW-0614">Plasmid</keyword>
<organism evidence="1 2">
    <name type="scientific">Marinobacter adhaerens (strain DSM 23420 / HP15)</name>
    <dbReference type="NCBI Taxonomy" id="225937"/>
    <lineage>
        <taxon>Bacteria</taxon>
        <taxon>Pseudomonadati</taxon>
        <taxon>Pseudomonadota</taxon>
        <taxon>Gammaproteobacteria</taxon>
        <taxon>Pseudomonadales</taxon>
        <taxon>Marinobacteraceae</taxon>
        <taxon>Marinobacter</taxon>
    </lineage>
</organism>
<dbReference type="Proteomes" id="UP000007077">
    <property type="component" value="Plasmid pHP-187"/>
</dbReference>
<dbReference type="KEGG" id="mad:HP15_p187g138"/>
<evidence type="ECO:0000313" key="2">
    <source>
        <dbReference type="Proteomes" id="UP000007077"/>
    </source>
</evidence>
<name>E4PSA1_MARAH</name>